<accession>A0A511YX73</accession>
<dbReference type="InterPro" id="IPR024266">
    <property type="entry name" value="DUF3806"/>
</dbReference>
<name>A0A511YX73_9CELL</name>
<dbReference type="AlphaFoldDB" id="A0A511YX73"/>
<dbReference type="Proteomes" id="UP000321484">
    <property type="component" value="Unassembled WGS sequence"/>
</dbReference>
<evidence type="ECO:0000259" key="1">
    <source>
        <dbReference type="Pfam" id="PF12713"/>
    </source>
</evidence>
<dbReference type="OrthoDB" id="4828677at2"/>
<keyword evidence="3" id="KW-1185">Reference proteome</keyword>
<gene>
    <name evidence="2" type="ORF">AFE02nite_15370</name>
</gene>
<dbReference type="Pfam" id="PF12713">
    <property type="entry name" value="DUF3806"/>
    <property type="match status" value="1"/>
</dbReference>
<sequence length="280" mass="29517">MGIFRRRPGQPDEPAAQATPQFLDLSEGELAWLGELRASLPVGVGGDPAALGRFYDEALDAWQATPVTEREDPNRLVNAIGVGVGDLVCARVAGARWVVFVDDAGADLAVVAGTDNSTIFPTGAVGKRWSDGVRRWLPDFVEWAAGRLEAWAVEPSAEVRALAAFALEHAVRSVVPEGGPLVPFCMVESPDGRSLQRFVGELGESVARARDHARSSGAARAAVAWDGYLTVEGRRDDALFVEASDAGQGSIVLAQRYASDRSGTRAVGSVVDVGNGGPLL</sequence>
<evidence type="ECO:0000313" key="2">
    <source>
        <dbReference type="EMBL" id="GEN79803.1"/>
    </source>
</evidence>
<feature type="domain" description="DUF3806" evidence="1">
    <location>
        <begin position="68"/>
        <end position="133"/>
    </location>
</feature>
<organism evidence="2 3">
    <name type="scientific">Actinotalea fermentans</name>
    <dbReference type="NCBI Taxonomy" id="43671"/>
    <lineage>
        <taxon>Bacteria</taxon>
        <taxon>Bacillati</taxon>
        <taxon>Actinomycetota</taxon>
        <taxon>Actinomycetes</taxon>
        <taxon>Micrococcales</taxon>
        <taxon>Cellulomonadaceae</taxon>
        <taxon>Actinotalea</taxon>
    </lineage>
</organism>
<dbReference type="RefSeq" id="WP_034245595.1">
    <property type="nucleotide sequence ID" value="NZ_BJYK01000004.1"/>
</dbReference>
<comment type="caution">
    <text evidence="2">The sequence shown here is derived from an EMBL/GenBank/DDBJ whole genome shotgun (WGS) entry which is preliminary data.</text>
</comment>
<dbReference type="EMBL" id="BJYK01000004">
    <property type="protein sequence ID" value="GEN79803.1"/>
    <property type="molecule type" value="Genomic_DNA"/>
</dbReference>
<protein>
    <recommendedName>
        <fullName evidence="1">DUF3806 domain-containing protein</fullName>
    </recommendedName>
</protein>
<reference evidence="2 3" key="1">
    <citation type="submission" date="2019-07" db="EMBL/GenBank/DDBJ databases">
        <title>Whole genome shotgun sequence of Actinotalea fermentans NBRC 105374.</title>
        <authorList>
            <person name="Hosoyama A."/>
            <person name="Uohara A."/>
            <person name="Ohji S."/>
            <person name="Ichikawa N."/>
        </authorList>
    </citation>
    <scope>NUCLEOTIDE SEQUENCE [LARGE SCALE GENOMIC DNA]</scope>
    <source>
        <strain evidence="2 3">NBRC 105374</strain>
    </source>
</reference>
<proteinExistence type="predicted"/>
<evidence type="ECO:0000313" key="3">
    <source>
        <dbReference type="Proteomes" id="UP000321484"/>
    </source>
</evidence>